<dbReference type="RefSeq" id="WP_162364308.1">
    <property type="nucleotide sequence ID" value="NZ_WUBS01000002.1"/>
</dbReference>
<dbReference type="AlphaFoldDB" id="A0A845SA16"/>
<gene>
    <name evidence="1" type="ORF">GRH90_02385</name>
</gene>
<organism evidence="1 2">
    <name type="scientific">Acerihabitans arboris</name>
    <dbReference type="NCBI Taxonomy" id="2691583"/>
    <lineage>
        <taxon>Bacteria</taxon>
        <taxon>Pseudomonadati</taxon>
        <taxon>Pseudomonadota</taxon>
        <taxon>Gammaproteobacteria</taxon>
        <taxon>Enterobacterales</taxon>
        <taxon>Pectobacteriaceae</taxon>
        <taxon>Acerihabitans</taxon>
    </lineage>
</organism>
<accession>A0A845SA16</accession>
<dbReference type="InterPro" id="IPR036291">
    <property type="entry name" value="NAD(P)-bd_dom_sf"/>
</dbReference>
<reference evidence="1 2" key="2">
    <citation type="submission" date="2020-02" db="EMBL/GenBank/DDBJ databases">
        <title>The new genus of Enterobacteriales.</title>
        <authorList>
            <person name="Kim I.S."/>
        </authorList>
    </citation>
    <scope>NUCLEOTIDE SEQUENCE [LARGE SCALE GENOMIC DNA]</scope>
    <source>
        <strain evidence="1 2">SAP-6</strain>
    </source>
</reference>
<protein>
    <submittedName>
        <fullName evidence="1">SDR family oxidoreductase</fullName>
    </submittedName>
</protein>
<dbReference type="Proteomes" id="UP000461443">
    <property type="component" value="Unassembled WGS sequence"/>
</dbReference>
<comment type="caution">
    <text evidence="1">The sequence shown here is derived from an EMBL/GenBank/DDBJ whole genome shotgun (WGS) entry which is preliminary data.</text>
</comment>
<name>A0A845SA16_9GAMM</name>
<dbReference type="SUPFAM" id="SSF51735">
    <property type="entry name" value="NAD(P)-binding Rossmann-fold domains"/>
    <property type="match status" value="1"/>
</dbReference>
<evidence type="ECO:0000313" key="2">
    <source>
        <dbReference type="Proteomes" id="UP000461443"/>
    </source>
</evidence>
<dbReference type="Pfam" id="PF13561">
    <property type="entry name" value="adh_short_C2"/>
    <property type="match status" value="1"/>
</dbReference>
<dbReference type="EMBL" id="WUBS01000002">
    <property type="protein sequence ID" value="NDL61613.1"/>
    <property type="molecule type" value="Genomic_DNA"/>
</dbReference>
<evidence type="ECO:0000313" key="1">
    <source>
        <dbReference type="EMBL" id="NDL61613.1"/>
    </source>
</evidence>
<proteinExistence type="predicted"/>
<dbReference type="InterPro" id="IPR002347">
    <property type="entry name" value="SDR_fam"/>
</dbReference>
<dbReference type="Gene3D" id="3.40.50.720">
    <property type="entry name" value="NAD(P)-binding Rossmann-like Domain"/>
    <property type="match status" value="1"/>
</dbReference>
<keyword evidence="2" id="KW-1185">Reference proteome</keyword>
<sequence>MPRSGGRAPLNRGSGFEIANVALFLASDESSYLSGAGLVADGGFSIA</sequence>
<reference evidence="1 2" key="1">
    <citation type="submission" date="2019-12" db="EMBL/GenBank/DDBJ databases">
        <authorList>
            <person name="Lee S.D."/>
        </authorList>
    </citation>
    <scope>NUCLEOTIDE SEQUENCE [LARGE SCALE GENOMIC DNA]</scope>
    <source>
        <strain evidence="1 2">SAP-6</strain>
    </source>
</reference>